<protein>
    <submittedName>
        <fullName evidence="4">Transmembrane protein</fullName>
    </submittedName>
</protein>
<accession>A0A0K2RZX2</accession>
<dbReference type="PANTHER" id="PTHR34473:SF2">
    <property type="entry name" value="UPF0699 TRANSMEMBRANE PROTEIN YDBT"/>
    <property type="match status" value="1"/>
</dbReference>
<feature type="region of interest" description="Disordered" evidence="1">
    <location>
        <begin position="1"/>
        <end position="118"/>
    </location>
</feature>
<dbReference type="InterPro" id="IPR005182">
    <property type="entry name" value="YdbS-like_PH"/>
</dbReference>
<evidence type="ECO:0000256" key="1">
    <source>
        <dbReference type="SAM" id="MobiDB-lite"/>
    </source>
</evidence>
<dbReference type="PANTHER" id="PTHR34473">
    <property type="entry name" value="UPF0699 TRANSMEMBRANE PROTEIN YDBS"/>
    <property type="match status" value="1"/>
</dbReference>
<proteinExistence type="predicted"/>
<organism evidence="4">
    <name type="scientific">Rothia mucilaginosa</name>
    <dbReference type="NCBI Taxonomy" id="43675"/>
    <lineage>
        <taxon>Bacteria</taxon>
        <taxon>Bacillati</taxon>
        <taxon>Actinomycetota</taxon>
        <taxon>Actinomycetes</taxon>
        <taxon>Micrococcales</taxon>
        <taxon>Micrococcaceae</taxon>
        <taxon>Rothia</taxon>
    </lineage>
</organism>
<evidence type="ECO:0000256" key="2">
    <source>
        <dbReference type="SAM" id="Phobius"/>
    </source>
</evidence>
<dbReference type="Pfam" id="PF03703">
    <property type="entry name" value="bPH_2"/>
    <property type="match status" value="1"/>
</dbReference>
<reference evidence="5" key="1">
    <citation type="submission" date="2015-08" db="EMBL/GenBank/DDBJ databases">
        <title>Complete genome sequence of Rothia mucilaginosa strain NUM-Rm6536.</title>
        <authorList>
            <person name="Nambu T."/>
        </authorList>
    </citation>
    <scope>NUCLEOTIDE SEQUENCE [LARGE SCALE GENOMIC DNA]</scope>
    <source>
        <strain evidence="5">NUM-Rm6536</strain>
    </source>
</reference>
<feature type="transmembrane region" description="Helical" evidence="2">
    <location>
        <begin position="138"/>
        <end position="158"/>
    </location>
</feature>
<keyword evidence="2" id="KW-1133">Transmembrane helix</keyword>
<keyword evidence="2 4" id="KW-0812">Transmembrane</keyword>
<dbReference type="EMBL" id="AP014938">
    <property type="protein sequence ID" value="BAS20132.1"/>
    <property type="molecule type" value="Genomic_DNA"/>
</dbReference>
<feature type="transmembrane region" description="Helical" evidence="2">
    <location>
        <begin position="164"/>
        <end position="184"/>
    </location>
</feature>
<evidence type="ECO:0000259" key="3">
    <source>
        <dbReference type="Pfam" id="PF03703"/>
    </source>
</evidence>
<dbReference type="PATRIC" id="fig|43675.28.peg.906"/>
<feature type="compositionally biased region" description="Low complexity" evidence="1">
    <location>
        <begin position="17"/>
        <end position="92"/>
    </location>
</feature>
<keyword evidence="2" id="KW-0472">Membrane</keyword>
<sequence>MSAPNQNSYSPNDRYGQDAQQGQYGQGQPVQQNQYGQYQQAACGQPGAQHDQQAQYGQQTQPEQQAQYGQQAQPEQQAQYGQQVPPAAAYPNAPQPVPSQPAPSQPVSSQPVPPQSVPEPQWVPAASSYLTVRFVHTISALAFPILAGIALYCAGVFFGGPEALRIAGLAVVAVFGLWGLWWILTTPRRTRALGYALEPNHLMARRGIVFRSMSSMPYGRIQYVDVDSGPLERMCGVARLTVRTAGTTTGTMVLFGIPLNVAEELRADLVRRADERMAAL</sequence>
<feature type="domain" description="YdbS-like PH" evidence="3">
    <location>
        <begin position="191"/>
        <end position="267"/>
    </location>
</feature>
<feature type="compositionally biased region" description="Polar residues" evidence="1">
    <location>
        <begin position="1"/>
        <end position="11"/>
    </location>
</feature>
<gene>
    <name evidence="4" type="ORF">RM6536_0885</name>
</gene>
<dbReference type="Proteomes" id="UP000066203">
    <property type="component" value="Chromosome"/>
</dbReference>
<dbReference type="RefSeq" id="WP_060824225.1">
    <property type="nucleotide sequence ID" value="NZ_AP014938.1"/>
</dbReference>
<evidence type="ECO:0000313" key="4">
    <source>
        <dbReference type="EMBL" id="BAS20132.1"/>
    </source>
</evidence>
<feature type="compositionally biased region" description="Pro residues" evidence="1">
    <location>
        <begin position="93"/>
        <end position="104"/>
    </location>
</feature>
<evidence type="ECO:0000313" key="5">
    <source>
        <dbReference type="Proteomes" id="UP000066203"/>
    </source>
</evidence>
<name>A0A0K2RZX2_9MICC</name>
<dbReference type="AlphaFoldDB" id="A0A0K2RZX2"/>